<dbReference type="InterPro" id="IPR035965">
    <property type="entry name" value="PAS-like_dom_sf"/>
</dbReference>
<dbReference type="Pfam" id="PF23171">
    <property type="entry name" value="bHLH_HIF1A"/>
    <property type="match status" value="1"/>
</dbReference>
<dbReference type="CDD" id="cd00130">
    <property type="entry name" value="PAS"/>
    <property type="match status" value="2"/>
</dbReference>
<keyword evidence="5" id="KW-0524">Neurogenesis</keyword>
<keyword evidence="8" id="KW-0804">Transcription</keyword>
<dbReference type="InterPro" id="IPR000014">
    <property type="entry name" value="PAS"/>
</dbReference>
<feature type="compositionally biased region" description="Polar residues" evidence="11">
    <location>
        <begin position="745"/>
        <end position="755"/>
    </location>
</feature>
<feature type="compositionally biased region" description="Polar residues" evidence="11">
    <location>
        <begin position="402"/>
        <end position="415"/>
    </location>
</feature>
<dbReference type="FunFam" id="3.30.450.20:FF:000017">
    <property type="entry name" value="SIM bHLH transcription factor 2"/>
    <property type="match status" value="1"/>
</dbReference>
<dbReference type="EMBL" id="AYCK01018069">
    <property type="status" value="NOT_ANNOTATED_CDS"/>
    <property type="molecule type" value="Genomic_DNA"/>
</dbReference>
<feature type="domain" description="PAS" evidence="12">
    <location>
        <begin position="232"/>
        <end position="287"/>
    </location>
</feature>
<dbReference type="STRING" id="48698.ENSPFOP00000002603"/>
<comment type="function">
    <text evidence="10">Transcriptional factor that may have pleiotropic effects during embryogenesis and in the adult.</text>
</comment>
<evidence type="ECO:0000256" key="1">
    <source>
        <dbReference type="ARBA" id="ARBA00004123"/>
    </source>
</evidence>
<dbReference type="GO" id="GO:0035776">
    <property type="term" value="P:pronephric proximal tubule development"/>
    <property type="evidence" value="ECO:0007669"/>
    <property type="project" value="Ensembl"/>
</dbReference>
<dbReference type="PANTHER" id="PTHR23043:SF22">
    <property type="entry name" value="SINGLE-MINDED HOMOLOG 1"/>
    <property type="match status" value="1"/>
</dbReference>
<dbReference type="GeneID" id="103155371"/>
<dbReference type="Pfam" id="PF06621">
    <property type="entry name" value="SIM_C"/>
    <property type="match status" value="1"/>
</dbReference>
<evidence type="ECO:0000259" key="14">
    <source>
        <dbReference type="PROSITE" id="PS51302"/>
    </source>
</evidence>
<dbReference type="EMBL" id="AYCK01018070">
    <property type="status" value="NOT_ANNOTATED_CDS"/>
    <property type="molecule type" value="Genomic_DNA"/>
</dbReference>
<feature type="domain" description="Single-minded C-terminal" evidence="14">
    <location>
        <begin position="335"/>
        <end position="751"/>
    </location>
</feature>
<dbReference type="SMART" id="SM00086">
    <property type="entry name" value="PAC"/>
    <property type="match status" value="1"/>
</dbReference>
<keyword evidence="4" id="KW-0221">Differentiation</keyword>
<evidence type="ECO:0000256" key="5">
    <source>
        <dbReference type="ARBA" id="ARBA00022902"/>
    </source>
</evidence>
<keyword evidence="2" id="KW-0217">Developmental protein</keyword>
<feature type="region of interest" description="Disordered" evidence="11">
    <location>
        <begin position="625"/>
        <end position="647"/>
    </location>
</feature>
<reference evidence="15" key="3">
    <citation type="submission" date="2025-09" db="UniProtKB">
        <authorList>
            <consortium name="Ensembl"/>
        </authorList>
    </citation>
    <scope>IDENTIFICATION</scope>
</reference>
<dbReference type="CDD" id="cd19738">
    <property type="entry name" value="bHLH-PAS_SIM1"/>
    <property type="match status" value="1"/>
</dbReference>
<dbReference type="GO" id="GO:0071542">
    <property type="term" value="P:dopaminergic neuron differentiation"/>
    <property type="evidence" value="ECO:0007669"/>
    <property type="project" value="Ensembl"/>
</dbReference>
<feature type="region of interest" description="Disordered" evidence="11">
    <location>
        <begin position="741"/>
        <end position="761"/>
    </location>
</feature>
<evidence type="ECO:0000256" key="2">
    <source>
        <dbReference type="ARBA" id="ARBA00022473"/>
    </source>
</evidence>
<dbReference type="FunFam" id="3.30.450.20:FF:000047">
    <property type="entry name" value="SIM bHLH transcription factor 2"/>
    <property type="match status" value="1"/>
</dbReference>
<keyword evidence="9" id="KW-0539">Nucleus</keyword>
<feature type="compositionally biased region" description="Polar residues" evidence="11">
    <location>
        <begin position="625"/>
        <end position="641"/>
    </location>
</feature>
<dbReference type="SUPFAM" id="SSF55785">
    <property type="entry name" value="PYP-like sensor domain (PAS domain)"/>
    <property type="match status" value="2"/>
</dbReference>
<evidence type="ECO:0000256" key="8">
    <source>
        <dbReference type="ARBA" id="ARBA00023163"/>
    </source>
</evidence>
<evidence type="ECO:0000256" key="6">
    <source>
        <dbReference type="ARBA" id="ARBA00023015"/>
    </source>
</evidence>
<name>A0A087XA00_POEFO</name>
<feature type="domain" description="BHLH" evidence="13">
    <location>
        <begin position="1"/>
        <end position="53"/>
    </location>
</feature>
<dbReference type="EMBL" id="AYCK01018072">
    <property type="status" value="NOT_ANNOTATED_CDS"/>
    <property type="molecule type" value="Genomic_DNA"/>
</dbReference>
<dbReference type="PROSITE" id="PS50888">
    <property type="entry name" value="BHLH"/>
    <property type="match status" value="1"/>
</dbReference>
<dbReference type="GO" id="GO:0005634">
    <property type="term" value="C:nucleus"/>
    <property type="evidence" value="ECO:0007669"/>
    <property type="project" value="UniProtKB-SubCell"/>
</dbReference>
<dbReference type="OrthoDB" id="6021714at2759"/>
<comment type="subcellular location">
    <subcellularLocation>
        <location evidence="1">Nucleus</location>
    </subcellularLocation>
</comment>
<dbReference type="GO" id="GO:0021979">
    <property type="term" value="P:hypothalamus cell differentiation"/>
    <property type="evidence" value="ECO:0007669"/>
    <property type="project" value="Ensembl"/>
</dbReference>
<evidence type="ECO:0000256" key="7">
    <source>
        <dbReference type="ARBA" id="ARBA00023125"/>
    </source>
</evidence>
<evidence type="ECO:0000256" key="11">
    <source>
        <dbReference type="SAM" id="MobiDB-lite"/>
    </source>
</evidence>
<dbReference type="eggNOG" id="KOG3559">
    <property type="taxonomic scope" value="Eukaryota"/>
</dbReference>
<protein>
    <submittedName>
        <fullName evidence="15">SIM bHLH transcription factor 1a</fullName>
    </submittedName>
</protein>
<dbReference type="PROSITE" id="PS50112">
    <property type="entry name" value="PAS"/>
    <property type="match status" value="2"/>
</dbReference>
<dbReference type="InterPro" id="IPR011598">
    <property type="entry name" value="bHLH_dom"/>
</dbReference>
<dbReference type="KEGG" id="pfor:103155371"/>
<feature type="region of interest" description="Disordered" evidence="11">
    <location>
        <begin position="395"/>
        <end position="416"/>
    </location>
</feature>
<dbReference type="SMART" id="SM00353">
    <property type="entry name" value="HLH"/>
    <property type="match status" value="1"/>
</dbReference>
<evidence type="ECO:0000256" key="10">
    <source>
        <dbReference type="ARBA" id="ARBA00037499"/>
    </source>
</evidence>
<dbReference type="PANTHER" id="PTHR23043">
    <property type="entry name" value="HYPOXIA-INDUCIBLE FACTOR 1 ALPHA"/>
    <property type="match status" value="1"/>
</dbReference>
<dbReference type="InterPro" id="IPR001610">
    <property type="entry name" value="PAC"/>
</dbReference>
<organism evidence="15 16">
    <name type="scientific">Poecilia formosa</name>
    <name type="common">Amazon molly</name>
    <name type="synonym">Limia formosa</name>
    <dbReference type="NCBI Taxonomy" id="48698"/>
    <lineage>
        <taxon>Eukaryota</taxon>
        <taxon>Metazoa</taxon>
        <taxon>Chordata</taxon>
        <taxon>Craniata</taxon>
        <taxon>Vertebrata</taxon>
        <taxon>Euteleostomi</taxon>
        <taxon>Actinopterygii</taxon>
        <taxon>Neopterygii</taxon>
        <taxon>Teleostei</taxon>
        <taxon>Neoteleostei</taxon>
        <taxon>Acanthomorphata</taxon>
        <taxon>Ovalentaria</taxon>
        <taxon>Atherinomorphae</taxon>
        <taxon>Cyprinodontiformes</taxon>
        <taxon>Poeciliidae</taxon>
        <taxon>Poeciliinae</taxon>
        <taxon>Poecilia</taxon>
    </lineage>
</organism>
<dbReference type="Gene3D" id="4.10.280.10">
    <property type="entry name" value="Helix-loop-helix DNA-binding domain"/>
    <property type="match status" value="1"/>
</dbReference>
<dbReference type="InterPro" id="IPR036638">
    <property type="entry name" value="HLH_DNA-bd_sf"/>
</dbReference>
<dbReference type="GO" id="GO:0072020">
    <property type="term" value="P:proximal straight tubule development"/>
    <property type="evidence" value="ECO:0007669"/>
    <property type="project" value="Ensembl"/>
</dbReference>
<dbReference type="FunFam" id="4.10.280.10:FF:000007">
    <property type="entry name" value="single-minded homolog 1 isoform X1"/>
    <property type="match status" value="1"/>
</dbReference>
<dbReference type="GO" id="GO:0000981">
    <property type="term" value="F:DNA-binding transcription factor activity, RNA polymerase II-specific"/>
    <property type="evidence" value="ECO:0007669"/>
    <property type="project" value="TreeGrafter"/>
</dbReference>
<evidence type="ECO:0000256" key="9">
    <source>
        <dbReference type="ARBA" id="ARBA00023242"/>
    </source>
</evidence>
<dbReference type="InterPro" id="IPR010578">
    <property type="entry name" value="SIM_C"/>
</dbReference>
<dbReference type="GO" id="GO:0007411">
    <property type="term" value="P:axon guidance"/>
    <property type="evidence" value="ECO:0007669"/>
    <property type="project" value="Ensembl"/>
</dbReference>
<dbReference type="Pfam" id="PF08447">
    <property type="entry name" value="PAS_3"/>
    <property type="match status" value="1"/>
</dbReference>
<evidence type="ECO:0000259" key="12">
    <source>
        <dbReference type="PROSITE" id="PS50112"/>
    </source>
</evidence>
<reference evidence="16" key="1">
    <citation type="submission" date="2013-10" db="EMBL/GenBank/DDBJ databases">
        <authorList>
            <person name="Schartl M."/>
            <person name="Warren W."/>
        </authorList>
    </citation>
    <scope>NUCLEOTIDE SEQUENCE [LARGE SCALE GENOMIC DNA]</scope>
    <source>
        <strain evidence="16">female</strain>
    </source>
</reference>
<dbReference type="EMBL" id="AYCK01018071">
    <property type="status" value="NOT_ANNOTATED_CDS"/>
    <property type="molecule type" value="Genomic_DNA"/>
</dbReference>
<dbReference type="SMART" id="SM00091">
    <property type="entry name" value="PAS"/>
    <property type="match status" value="2"/>
</dbReference>
<feature type="domain" description="PAS" evidence="12">
    <location>
        <begin position="76"/>
        <end position="139"/>
    </location>
</feature>
<evidence type="ECO:0000256" key="3">
    <source>
        <dbReference type="ARBA" id="ARBA00022737"/>
    </source>
</evidence>
<evidence type="ECO:0000259" key="13">
    <source>
        <dbReference type="PROSITE" id="PS50888"/>
    </source>
</evidence>
<keyword evidence="3" id="KW-0677">Repeat</keyword>
<dbReference type="EMBL" id="AYCK01018068">
    <property type="status" value="NOT_ANNOTATED_CDS"/>
    <property type="molecule type" value="Genomic_DNA"/>
</dbReference>
<reference evidence="15" key="2">
    <citation type="submission" date="2025-08" db="UniProtKB">
        <authorList>
            <consortium name="Ensembl"/>
        </authorList>
    </citation>
    <scope>IDENTIFICATION</scope>
</reference>
<dbReference type="GeneTree" id="ENSGT00940000156143"/>
<dbReference type="PROSITE" id="PS51302">
    <property type="entry name" value="SIM_C"/>
    <property type="match status" value="1"/>
</dbReference>
<keyword evidence="7" id="KW-0238">DNA-binding</keyword>
<dbReference type="EMBL" id="AYCK01018067">
    <property type="status" value="NOT_ANNOTATED_CDS"/>
    <property type="molecule type" value="Genomic_DNA"/>
</dbReference>
<dbReference type="InterPro" id="IPR013767">
    <property type="entry name" value="PAS_fold"/>
</dbReference>
<dbReference type="AlphaFoldDB" id="A0A087XA00"/>
<dbReference type="Proteomes" id="UP000028760">
    <property type="component" value="Unassembled WGS sequence"/>
</dbReference>
<dbReference type="InterPro" id="IPR013655">
    <property type="entry name" value="PAS_fold_3"/>
</dbReference>
<evidence type="ECO:0000256" key="4">
    <source>
        <dbReference type="ARBA" id="ARBA00022782"/>
    </source>
</evidence>
<sequence>MKEKSKNAARTRREKENSEFYELAKLLPLPSAITSQLDKASIIRLTTSYLKMRTVFPEGLGESWGHVSRSSLDGVSLELGSHLLQTLDGFIFVVAPDGKIMYISETASVHLGLSQVELTGNSIYEYIHPSDHDEMTAVLTVHQPYHSHFIQEYEMEHSFFLRMKCVLAKRNAGLTCGGYKVIHCSGYLKIRQYSLDMSPFDGCYQNIGLVAVGHSLPPSAVTEIKLHCNMFMFRASLDMKLIFLDSRVAELTGYEPQDLIEKTLYHHVHICDSFHLRYAHNLLLVKGQVTTRYYRFLAKQGGWVWVQSYATIVHNSRSSRPHCIVSVNYVLTEAEYKGLQFSLDQVTSKASLPFGTNSVTNSLPENCKTLKSRVIRLKTKSRLSPYTQYPSFNTESDLDSPWGSSPLTDSASPQLSEHMEASYGYRNLSDPQSLCCSLSEEQHHTTSDIHTHIHAHGQGQSCERGRCIAGRYFLGAPPNSRDTWFSTARSFIPLSKRYLDNHDGYNSSLASISAIQSKQGRPHWEEDSIVSSPGGGSVSDSGDLYQADHHSCSPEEPSKIDTLLRATQQMIKEEENRMQLRKSFENTPPGIVNGLHRGAASGFTSEYTQRSLQTMVCRSFSQVISPASSPTPLSRFSSPSAECSHRPKDYHQTDMNPLPLQLHNPFGRLGAHTALPTPAPALYPSHSHPRSYVDRHPSYSLTGYTLEHLYDPENLRGYCTSASTDHYNHFLVPGEQNPGHKGQSFILTNSSISSHKGTRVT</sequence>
<proteinExistence type="predicted"/>
<dbReference type="GO" id="GO:0046983">
    <property type="term" value="F:protein dimerization activity"/>
    <property type="evidence" value="ECO:0007669"/>
    <property type="project" value="InterPro"/>
</dbReference>
<dbReference type="EMBL" id="AYCK01018073">
    <property type="status" value="NOT_ANNOTATED_CDS"/>
    <property type="molecule type" value="Genomic_DNA"/>
</dbReference>
<dbReference type="Gene3D" id="3.30.450.20">
    <property type="entry name" value="PAS domain"/>
    <property type="match status" value="2"/>
</dbReference>
<dbReference type="RefSeq" id="XP_016518999.1">
    <property type="nucleotide sequence ID" value="XM_016663513.1"/>
</dbReference>
<keyword evidence="16" id="KW-1185">Reference proteome</keyword>
<dbReference type="SUPFAM" id="SSF47459">
    <property type="entry name" value="HLH, helix-loop-helix DNA-binding domain"/>
    <property type="match status" value="1"/>
</dbReference>
<dbReference type="GO" id="GO:0000977">
    <property type="term" value="F:RNA polymerase II transcription regulatory region sequence-specific DNA binding"/>
    <property type="evidence" value="ECO:0007669"/>
    <property type="project" value="TreeGrafter"/>
</dbReference>
<dbReference type="OMA" id="HWEEDSI"/>
<accession>A0A087XA00</accession>
<dbReference type="Pfam" id="PF00989">
    <property type="entry name" value="PAS"/>
    <property type="match status" value="1"/>
</dbReference>
<evidence type="ECO:0000313" key="16">
    <source>
        <dbReference type="Proteomes" id="UP000028760"/>
    </source>
</evidence>
<keyword evidence="6" id="KW-0805">Transcription regulation</keyword>
<dbReference type="Ensembl" id="ENSPFOT00000002607.1">
    <property type="protein sequence ID" value="ENSPFOP00000002603.1"/>
    <property type="gene ID" value="ENSPFOG00000002603.1"/>
</dbReference>
<evidence type="ECO:0000313" key="15">
    <source>
        <dbReference type="Ensembl" id="ENSPFOP00000002603.1"/>
    </source>
</evidence>